<keyword evidence="1" id="KW-1133">Transmembrane helix</keyword>
<dbReference type="Proteomes" id="UP000095287">
    <property type="component" value="Unplaced"/>
</dbReference>
<evidence type="ECO:0000313" key="3">
    <source>
        <dbReference type="WBParaSite" id="L893_g30449.t1"/>
    </source>
</evidence>
<protein>
    <submittedName>
        <fullName evidence="3">Cation_ATPase_C domain-containing protein</fullName>
    </submittedName>
</protein>
<dbReference type="WBParaSite" id="L893_g30449.t1">
    <property type="protein sequence ID" value="L893_g30449.t1"/>
    <property type="gene ID" value="L893_g30449"/>
</dbReference>
<keyword evidence="1" id="KW-0472">Membrane</keyword>
<feature type="transmembrane region" description="Helical" evidence="1">
    <location>
        <begin position="240"/>
        <end position="261"/>
    </location>
</feature>
<proteinExistence type="predicted"/>
<evidence type="ECO:0000313" key="2">
    <source>
        <dbReference type="Proteomes" id="UP000095287"/>
    </source>
</evidence>
<organism evidence="2 3">
    <name type="scientific">Steinernema glaseri</name>
    <dbReference type="NCBI Taxonomy" id="37863"/>
    <lineage>
        <taxon>Eukaryota</taxon>
        <taxon>Metazoa</taxon>
        <taxon>Ecdysozoa</taxon>
        <taxon>Nematoda</taxon>
        <taxon>Chromadorea</taxon>
        <taxon>Rhabditida</taxon>
        <taxon>Tylenchina</taxon>
        <taxon>Panagrolaimomorpha</taxon>
        <taxon>Strongyloidoidea</taxon>
        <taxon>Steinernematidae</taxon>
        <taxon>Steinernema</taxon>
    </lineage>
</organism>
<feature type="transmembrane region" description="Helical" evidence="1">
    <location>
        <begin position="204"/>
        <end position="228"/>
    </location>
</feature>
<name>A0A1I7ZX35_9BILA</name>
<keyword evidence="1" id="KW-0812">Transmembrane</keyword>
<reference evidence="3" key="1">
    <citation type="submission" date="2016-11" db="UniProtKB">
        <authorList>
            <consortium name="WormBaseParasite"/>
        </authorList>
    </citation>
    <scope>IDENTIFICATION</scope>
</reference>
<dbReference type="AlphaFoldDB" id="A0A1I7ZX35"/>
<keyword evidence="2" id="KW-1185">Reference proteome</keyword>
<evidence type="ECO:0000256" key="1">
    <source>
        <dbReference type="SAM" id="Phobius"/>
    </source>
</evidence>
<accession>A0A1I7ZX35</accession>
<feature type="transmembrane region" description="Helical" evidence="1">
    <location>
        <begin position="170"/>
        <end position="192"/>
    </location>
</feature>
<sequence length="365" mass="41296">MRLFFVVKWTEVAVAILLGFLVLGTSKLCGQRGKGDITTEQCPLLFDTLERRNDPAAVGRFLERLYPEQEQNATGEELSRLTQNRSEGAPLVEVQNLTDAEVKEIESPLNTTGMEEVTYENSGGVIEYIILQIQHVTGDCLTCCDVSIRNMMCIPNGIYPSRACRSLSPVAFPVVMWFCSLVFNVAHMLKVFRSPLPPGENLDIGRTVVGFCFWLASAALISFIHFSWSDSWNELPYSPYFPARWLVAEVVSWVMTVGVLLQLRFHGKLFFAVQLSSPPYTYSQLRSMQQRAQVPVHMPAEELLNNSKDLSSEFFIMSSEPCIPVVKSSEYCVPGLQKQRVDFRSSEYCWSPREGDLKRATRPMF</sequence>